<dbReference type="AlphaFoldDB" id="W5YU74"/>
<keyword evidence="1" id="KW-1133">Transmembrane helix</keyword>
<keyword evidence="1" id="KW-0472">Membrane</keyword>
<dbReference type="GO" id="GO:0010468">
    <property type="term" value="P:regulation of gene expression"/>
    <property type="evidence" value="ECO:0007669"/>
    <property type="project" value="InterPro"/>
</dbReference>
<feature type="transmembrane region" description="Helical" evidence="1">
    <location>
        <begin position="89"/>
        <end position="110"/>
    </location>
</feature>
<dbReference type="STRING" id="1420916.AU14_05555"/>
<accession>W5YU74</accession>
<dbReference type="Pfam" id="PF05145">
    <property type="entry name" value="AbrB"/>
    <property type="match status" value="1"/>
</dbReference>
<name>W5YU74_9GAMM</name>
<sequence length="179" mass="18418">MIALIKERCIAGGRLLPALAIGGVGGGLAYAVHTPLPWLLGALIATTVLSLAGVRLQAPTNSRKAVLVVIGVMLGGAFTPDLAANLALWGISLSIMFMATAVMIVVSVWLSRRVAGNSIETAIYSGVPGGISSVTLMAADSSADLRIVGLTHGVRILVVLLVIPPLMQWSEHVSFSSPA</sequence>
<dbReference type="EMBL" id="CP007151">
    <property type="protein sequence ID" value="AHI30023.1"/>
    <property type="molecule type" value="Genomic_DNA"/>
</dbReference>
<evidence type="ECO:0000256" key="1">
    <source>
        <dbReference type="SAM" id="Phobius"/>
    </source>
</evidence>
<dbReference type="HOGENOM" id="CLU_1501787_0_0_6"/>
<dbReference type="InterPro" id="IPR017516">
    <property type="entry name" value="AbrB_dup"/>
</dbReference>
<dbReference type="RefSeq" id="WP_201773513.1">
    <property type="nucleotide sequence ID" value="NZ_CP007151.1"/>
</dbReference>
<dbReference type="GO" id="GO:0016020">
    <property type="term" value="C:membrane"/>
    <property type="evidence" value="ECO:0007669"/>
    <property type="project" value="InterPro"/>
</dbReference>
<keyword evidence="1" id="KW-0812">Transmembrane</keyword>
<feature type="transmembrane region" description="Helical" evidence="1">
    <location>
        <begin position="12"/>
        <end position="32"/>
    </location>
</feature>
<organism evidence="2 3">
    <name type="scientific">Marinobacter similis</name>
    <dbReference type="NCBI Taxonomy" id="1420916"/>
    <lineage>
        <taxon>Bacteria</taxon>
        <taxon>Pseudomonadati</taxon>
        <taxon>Pseudomonadota</taxon>
        <taxon>Gammaproteobacteria</taxon>
        <taxon>Pseudomonadales</taxon>
        <taxon>Marinobacteraceae</taxon>
        <taxon>Marinobacter</taxon>
    </lineage>
</organism>
<dbReference type="KEGG" id="msx:AU14_05555"/>
<keyword evidence="3" id="KW-1185">Reference proteome</keyword>
<feature type="transmembrane region" description="Helical" evidence="1">
    <location>
        <begin position="38"/>
        <end position="58"/>
    </location>
</feature>
<feature type="transmembrane region" description="Helical" evidence="1">
    <location>
        <begin position="145"/>
        <end position="167"/>
    </location>
</feature>
<protein>
    <recommendedName>
        <fullName evidence="4">Ammonia monooxygenase</fullName>
    </recommendedName>
</protein>
<dbReference type="Proteomes" id="UP000061489">
    <property type="component" value="Chromosome"/>
</dbReference>
<evidence type="ECO:0008006" key="4">
    <source>
        <dbReference type="Google" id="ProtNLM"/>
    </source>
</evidence>
<gene>
    <name evidence="2" type="ORF">AU14_05555</name>
</gene>
<evidence type="ECO:0000313" key="3">
    <source>
        <dbReference type="Proteomes" id="UP000061489"/>
    </source>
</evidence>
<feature type="transmembrane region" description="Helical" evidence="1">
    <location>
        <begin position="65"/>
        <end position="83"/>
    </location>
</feature>
<reference evidence="2 3" key="1">
    <citation type="journal article" date="2014" name="Genome Announc.">
        <title>Draft Genome Sequences of Marinobacter similis A3d10T and Marinobacter salarius R9SW1T.</title>
        <authorList>
            <person name="Ivanova E.P."/>
            <person name="Ng H.J."/>
            <person name="Webb H.K."/>
            <person name="Feng G."/>
            <person name="Oshima K."/>
            <person name="Hattori M."/>
            <person name="Ohkuma M."/>
            <person name="Sergeev A.F."/>
            <person name="Mikhailov V.V."/>
            <person name="Crawford R.J."/>
            <person name="Sawabe T."/>
        </authorList>
    </citation>
    <scope>NUCLEOTIDE SEQUENCE [LARGE SCALE GENOMIC DNA]</scope>
    <source>
        <strain evidence="2 3">A3d10</strain>
    </source>
</reference>
<dbReference type="InterPro" id="IPR007820">
    <property type="entry name" value="AbrB_fam"/>
</dbReference>
<dbReference type="PANTHER" id="PTHR38457:SF1">
    <property type="entry name" value="REGULATOR ABRB-RELATED"/>
    <property type="match status" value="1"/>
</dbReference>
<dbReference type="NCBIfam" id="TIGR03082">
    <property type="entry name" value="Gneg_AbrB_dup"/>
    <property type="match status" value="1"/>
</dbReference>
<proteinExistence type="predicted"/>
<dbReference type="PANTHER" id="PTHR38457">
    <property type="entry name" value="REGULATOR ABRB-RELATED"/>
    <property type="match status" value="1"/>
</dbReference>
<evidence type="ECO:0000313" key="2">
    <source>
        <dbReference type="EMBL" id="AHI30023.1"/>
    </source>
</evidence>